<dbReference type="InterPro" id="IPR033131">
    <property type="entry name" value="Pectinesterase_Asp_AS"/>
</dbReference>
<dbReference type="EC" id="3.1.1.11" evidence="5"/>
<dbReference type="Gene3D" id="2.160.20.10">
    <property type="entry name" value="Single-stranded right-handed beta-helix, Pectin lyase-like"/>
    <property type="match status" value="1"/>
</dbReference>
<dbReference type="PROSITE" id="PS00503">
    <property type="entry name" value="PECTINESTERASE_2"/>
    <property type="match status" value="1"/>
</dbReference>
<evidence type="ECO:0000256" key="2">
    <source>
        <dbReference type="ARBA" id="ARBA00022801"/>
    </source>
</evidence>
<dbReference type="Pfam" id="PF01095">
    <property type="entry name" value="Pectinesterase"/>
    <property type="match status" value="1"/>
</dbReference>
<dbReference type="InterPro" id="IPR011050">
    <property type="entry name" value="Pectin_lyase_fold/virulence"/>
</dbReference>
<keyword evidence="8" id="KW-1185">Reference proteome</keyword>
<sequence length="327" mass="36222">MGRALSSIVFLIISMAYGLASVKQSTIVVAEDGSGDFKSIQEAFNAVPDYSKNVTTILIRPGVYKERLLLKSSKRRVKLLGEDPHKTLLTYDNFAAKLNPETGKNYGTTGSSSFFIEADDFTAENLTFANSSGPVGQAVAVNITGNRVAFKNCRFLGFQDTLYTKGPQDDKSKESLQYFENCYIEGTVDFVFGAATALFMECELHSKGDGYVTAASTPQGKSYGYVFINCKLTAANAAISAALGRPWRPYSKVVYINCDMGEHIRPEGWDNWGKEENERTVFYAEYNSQGAGANSDKRVDWAKILNKEDVEEYTKEKILGDWAPFNR</sequence>
<dbReference type="RefSeq" id="WP_130857570.1">
    <property type="nucleotide sequence ID" value="NZ_JBHLWO010000002.1"/>
</dbReference>
<evidence type="ECO:0000256" key="3">
    <source>
        <dbReference type="ARBA" id="ARBA00023085"/>
    </source>
</evidence>
<keyword evidence="3 5" id="KW-0063">Aspartyl esterase</keyword>
<dbReference type="PANTHER" id="PTHR31321:SF57">
    <property type="entry name" value="PECTINESTERASE 53-RELATED"/>
    <property type="match status" value="1"/>
</dbReference>
<evidence type="ECO:0000259" key="6">
    <source>
        <dbReference type="Pfam" id="PF01095"/>
    </source>
</evidence>
<feature type="domain" description="Pectinesterase catalytic" evidence="6">
    <location>
        <begin position="27"/>
        <end position="319"/>
    </location>
</feature>
<evidence type="ECO:0000256" key="5">
    <source>
        <dbReference type="RuleBase" id="RU000589"/>
    </source>
</evidence>
<name>A0ABV6HI64_9SPHI</name>
<proteinExistence type="inferred from homology"/>
<reference evidence="7 8" key="1">
    <citation type="submission" date="2024-09" db="EMBL/GenBank/DDBJ databases">
        <authorList>
            <person name="Sun Q."/>
            <person name="Mori K."/>
        </authorList>
    </citation>
    <scope>NUCLEOTIDE SEQUENCE [LARGE SCALE GENOMIC DNA]</scope>
    <source>
        <strain evidence="7 8">CCM 7765</strain>
    </source>
</reference>
<protein>
    <recommendedName>
        <fullName evidence="5">Pectinesterase</fullName>
        <ecNumber evidence="5">3.1.1.11</ecNumber>
    </recommendedName>
</protein>
<dbReference type="InterPro" id="IPR012334">
    <property type="entry name" value="Pectin_lyas_fold"/>
</dbReference>
<accession>A0ABV6HI64</accession>
<evidence type="ECO:0000256" key="4">
    <source>
        <dbReference type="PROSITE-ProRule" id="PRU10040"/>
    </source>
</evidence>
<dbReference type="SUPFAM" id="SSF51126">
    <property type="entry name" value="Pectin lyase-like"/>
    <property type="match status" value="1"/>
</dbReference>
<dbReference type="Proteomes" id="UP001589774">
    <property type="component" value="Unassembled WGS sequence"/>
</dbReference>
<dbReference type="PANTHER" id="PTHR31321">
    <property type="entry name" value="ACYL-COA THIOESTER HYDROLASE YBHC-RELATED"/>
    <property type="match status" value="1"/>
</dbReference>
<evidence type="ECO:0000313" key="8">
    <source>
        <dbReference type="Proteomes" id="UP001589774"/>
    </source>
</evidence>
<comment type="pathway">
    <text evidence="5">Glycan metabolism; pectin degradation; 2-dehydro-3-deoxy-D-gluconate from pectin: step 1/5.</text>
</comment>
<gene>
    <name evidence="7" type="ORF">ACFFI0_09745</name>
</gene>
<keyword evidence="2 5" id="KW-0378">Hydrolase</keyword>
<evidence type="ECO:0000256" key="1">
    <source>
        <dbReference type="ARBA" id="ARBA00008891"/>
    </source>
</evidence>
<comment type="caution">
    <text evidence="7">The sequence shown here is derived from an EMBL/GenBank/DDBJ whole genome shotgun (WGS) entry which is preliminary data.</text>
</comment>
<evidence type="ECO:0000313" key="7">
    <source>
        <dbReference type="EMBL" id="MFC0318594.1"/>
    </source>
</evidence>
<comment type="catalytic activity">
    <reaction evidence="5">
        <text>[(1-&gt;4)-alpha-D-galacturonosyl methyl ester](n) + n H2O = [(1-&gt;4)-alpha-D-galacturonosyl](n) + n methanol + n H(+)</text>
        <dbReference type="Rhea" id="RHEA:22380"/>
        <dbReference type="Rhea" id="RHEA-COMP:14570"/>
        <dbReference type="Rhea" id="RHEA-COMP:14573"/>
        <dbReference type="ChEBI" id="CHEBI:15377"/>
        <dbReference type="ChEBI" id="CHEBI:15378"/>
        <dbReference type="ChEBI" id="CHEBI:17790"/>
        <dbReference type="ChEBI" id="CHEBI:140522"/>
        <dbReference type="ChEBI" id="CHEBI:140523"/>
        <dbReference type="EC" id="3.1.1.11"/>
    </reaction>
</comment>
<organism evidence="7 8">
    <name type="scientific">Olivibacter oleidegradans</name>
    <dbReference type="NCBI Taxonomy" id="760123"/>
    <lineage>
        <taxon>Bacteria</taxon>
        <taxon>Pseudomonadati</taxon>
        <taxon>Bacteroidota</taxon>
        <taxon>Sphingobacteriia</taxon>
        <taxon>Sphingobacteriales</taxon>
        <taxon>Sphingobacteriaceae</taxon>
        <taxon>Olivibacter</taxon>
    </lineage>
</organism>
<dbReference type="InterPro" id="IPR000070">
    <property type="entry name" value="Pectinesterase_cat"/>
</dbReference>
<comment type="similarity">
    <text evidence="1">Belongs to the pectinesterase family.</text>
</comment>
<dbReference type="EMBL" id="JBHLWO010000002">
    <property type="protein sequence ID" value="MFC0318594.1"/>
    <property type="molecule type" value="Genomic_DNA"/>
</dbReference>
<feature type="active site" evidence="4">
    <location>
        <position position="189"/>
    </location>
</feature>